<feature type="compositionally biased region" description="Low complexity" evidence="7">
    <location>
        <begin position="877"/>
        <end position="891"/>
    </location>
</feature>
<evidence type="ECO:0000256" key="3">
    <source>
        <dbReference type="ARBA" id="ARBA00022801"/>
    </source>
</evidence>
<evidence type="ECO:0000259" key="10">
    <source>
        <dbReference type="PROSITE" id="PS51195"/>
    </source>
</evidence>
<name>A0A0K2AYT2_STRA7</name>
<dbReference type="InterPro" id="IPR011545">
    <property type="entry name" value="DEAD/DEAH_box_helicase_dom"/>
</dbReference>
<dbReference type="Pfam" id="PF00270">
    <property type="entry name" value="DEAD"/>
    <property type="match status" value="1"/>
</dbReference>
<keyword evidence="3" id="KW-0378">Hydrolase</keyword>
<keyword evidence="4 11" id="KW-0347">Helicase</keyword>
<feature type="compositionally biased region" description="Low complexity" evidence="7">
    <location>
        <begin position="906"/>
        <end position="916"/>
    </location>
</feature>
<dbReference type="InterPro" id="IPR027417">
    <property type="entry name" value="P-loop_NTPase"/>
</dbReference>
<dbReference type="InterPro" id="IPR014001">
    <property type="entry name" value="Helicase_ATP-bd"/>
</dbReference>
<feature type="domain" description="DEAD-box RNA helicase Q" evidence="10">
    <location>
        <begin position="48"/>
        <end position="76"/>
    </location>
</feature>
<evidence type="ECO:0000256" key="2">
    <source>
        <dbReference type="ARBA" id="ARBA00022741"/>
    </source>
</evidence>
<dbReference type="GO" id="GO:0005524">
    <property type="term" value="F:ATP binding"/>
    <property type="evidence" value="ECO:0007669"/>
    <property type="project" value="UniProtKB-KW"/>
</dbReference>
<keyword evidence="5" id="KW-0067">ATP-binding</keyword>
<feature type="short sequence motif" description="Q motif" evidence="6">
    <location>
        <begin position="48"/>
        <end position="76"/>
    </location>
</feature>
<dbReference type="EC" id="3.6.4.13" evidence="1"/>
<feature type="compositionally biased region" description="Low complexity" evidence="7">
    <location>
        <begin position="577"/>
        <end position="613"/>
    </location>
</feature>
<dbReference type="Pfam" id="PF00271">
    <property type="entry name" value="Helicase_C"/>
    <property type="match status" value="1"/>
</dbReference>
<feature type="region of interest" description="Disordered" evidence="7">
    <location>
        <begin position="443"/>
        <end position="997"/>
    </location>
</feature>
<dbReference type="EMBL" id="CP012382">
    <property type="protein sequence ID" value="AKZ57992.1"/>
    <property type="molecule type" value="Genomic_DNA"/>
</dbReference>
<feature type="domain" description="Helicase C-terminal" evidence="9">
    <location>
        <begin position="288"/>
        <end position="437"/>
    </location>
</feature>
<dbReference type="PANTHER" id="PTHR47963:SF8">
    <property type="entry name" value="ATP-DEPENDENT RNA HELICASE DEAD"/>
    <property type="match status" value="1"/>
</dbReference>
<keyword evidence="2" id="KW-0547">Nucleotide-binding</keyword>
<dbReference type="PROSITE" id="PS51195">
    <property type="entry name" value="Q_MOTIF"/>
    <property type="match status" value="1"/>
</dbReference>
<dbReference type="SMART" id="SM00487">
    <property type="entry name" value="DEXDc"/>
    <property type="match status" value="1"/>
</dbReference>
<dbReference type="GO" id="GO:0003724">
    <property type="term" value="F:RNA helicase activity"/>
    <property type="evidence" value="ECO:0007669"/>
    <property type="project" value="UniProtKB-EC"/>
</dbReference>
<organism evidence="11 12">
    <name type="scientific">Streptomyces ambofaciens (strain ATCC 23877 / 3486 / DSM 40053 / JCM 4204 / NBRC 12836 / NRRL B-2516)</name>
    <dbReference type="NCBI Taxonomy" id="278992"/>
    <lineage>
        <taxon>Bacteria</taxon>
        <taxon>Bacillati</taxon>
        <taxon>Actinomycetota</taxon>
        <taxon>Actinomycetes</taxon>
        <taxon>Kitasatosporales</taxon>
        <taxon>Streptomycetaceae</taxon>
        <taxon>Streptomyces</taxon>
    </lineage>
</organism>
<protein>
    <recommendedName>
        <fullName evidence="1">RNA helicase</fullName>
        <ecNumber evidence="1">3.6.4.13</ecNumber>
    </recommendedName>
</protein>
<dbReference type="InterPro" id="IPR044742">
    <property type="entry name" value="DEAD/DEAH_RhlB"/>
</dbReference>
<evidence type="ECO:0000256" key="5">
    <source>
        <dbReference type="ARBA" id="ARBA00022840"/>
    </source>
</evidence>
<dbReference type="Gene3D" id="3.40.50.300">
    <property type="entry name" value="P-loop containing nucleotide triphosphate hydrolases"/>
    <property type="match status" value="2"/>
</dbReference>
<dbReference type="AlphaFoldDB" id="A0A0K2AYT2"/>
<reference evidence="12" key="1">
    <citation type="journal article" date="2015" name="J. Biotechnol.">
        <title>Complete genome sequence of Streptomyces ambofaciens ATCC 23877, the spiramycin producer.</title>
        <authorList>
            <person name="Thibessard A."/>
            <person name="Haas D."/>
            <person name="Gerbaud C."/>
            <person name="Aigle B."/>
            <person name="Lautru S."/>
            <person name="Pernodet J.L."/>
            <person name="Leblond P."/>
        </authorList>
    </citation>
    <scope>NUCLEOTIDE SEQUENCE [LARGE SCALE GENOMIC DNA]</scope>
    <source>
        <strain evidence="12">ATCC 23877 / 3486 / DSM 40053 / JCM 4204 / NBRC 12836 / NRRL B-2516</strain>
    </source>
</reference>
<dbReference type="KEGG" id="samb:SAM23877_4947"/>
<dbReference type="GO" id="GO:0009409">
    <property type="term" value="P:response to cold"/>
    <property type="evidence" value="ECO:0007669"/>
    <property type="project" value="TreeGrafter"/>
</dbReference>
<feature type="compositionally biased region" description="Low complexity" evidence="7">
    <location>
        <begin position="670"/>
        <end position="689"/>
    </location>
</feature>
<proteinExistence type="predicted"/>
<feature type="compositionally biased region" description="Basic and acidic residues" evidence="7">
    <location>
        <begin position="480"/>
        <end position="510"/>
    </location>
</feature>
<feature type="compositionally biased region" description="Low complexity" evidence="7">
    <location>
        <begin position="637"/>
        <end position="652"/>
    </location>
</feature>
<dbReference type="InterPro" id="IPR001650">
    <property type="entry name" value="Helicase_C-like"/>
</dbReference>
<dbReference type="CDD" id="cd00268">
    <property type="entry name" value="DEADc"/>
    <property type="match status" value="1"/>
</dbReference>
<dbReference type="SUPFAM" id="SSF52540">
    <property type="entry name" value="P-loop containing nucleoside triphosphate hydrolases"/>
    <property type="match status" value="1"/>
</dbReference>
<dbReference type="Proteomes" id="UP000061018">
    <property type="component" value="Chromosome"/>
</dbReference>
<dbReference type="SMART" id="SM00490">
    <property type="entry name" value="HELICc"/>
    <property type="match status" value="1"/>
</dbReference>
<evidence type="ECO:0000259" key="9">
    <source>
        <dbReference type="PROSITE" id="PS51194"/>
    </source>
</evidence>
<dbReference type="InterPro" id="IPR000629">
    <property type="entry name" value="RNA-helicase_DEAD-box_CS"/>
</dbReference>
<feature type="domain" description="Helicase ATP-binding" evidence="8">
    <location>
        <begin position="79"/>
        <end position="262"/>
    </location>
</feature>
<dbReference type="CDD" id="cd18787">
    <property type="entry name" value="SF2_C_DEAD"/>
    <property type="match status" value="1"/>
</dbReference>
<dbReference type="PROSITE" id="PS51192">
    <property type="entry name" value="HELICASE_ATP_BIND_1"/>
    <property type="match status" value="1"/>
</dbReference>
<accession>A0A0K2AYT2</accession>
<feature type="compositionally biased region" description="Low complexity" evidence="7">
    <location>
        <begin position="821"/>
        <end position="835"/>
    </location>
</feature>
<feature type="compositionally biased region" description="Low complexity" evidence="7">
    <location>
        <begin position="730"/>
        <end position="746"/>
    </location>
</feature>
<dbReference type="GO" id="GO:0016787">
    <property type="term" value="F:hydrolase activity"/>
    <property type="evidence" value="ECO:0007669"/>
    <property type="project" value="UniProtKB-KW"/>
</dbReference>
<feature type="compositionally biased region" description="Low complexity" evidence="7">
    <location>
        <begin position="546"/>
        <end position="560"/>
    </location>
</feature>
<feature type="compositionally biased region" description="Low complexity" evidence="7">
    <location>
        <begin position="794"/>
        <end position="804"/>
    </location>
</feature>
<gene>
    <name evidence="11" type="ORF">SAM23877_4947</name>
</gene>
<evidence type="ECO:0000313" key="11">
    <source>
        <dbReference type="EMBL" id="AKZ57992.1"/>
    </source>
</evidence>
<dbReference type="GO" id="GO:0033592">
    <property type="term" value="F:RNA strand annealing activity"/>
    <property type="evidence" value="ECO:0007669"/>
    <property type="project" value="TreeGrafter"/>
</dbReference>
<dbReference type="InterPro" id="IPR050547">
    <property type="entry name" value="DEAD_box_RNA_helicases"/>
</dbReference>
<dbReference type="GO" id="GO:0005840">
    <property type="term" value="C:ribosome"/>
    <property type="evidence" value="ECO:0007669"/>
    <property type="project" value="TreeGrafter"/>
</dbReference>
<feature type="compositionally biased region" description="Low complexity" evidence="7">
    <location>
        <begin position="959"/>
        <end position="972"/>
    </location>
</feature>
<evidence type="ECO:0000259" key="8">
    <source>
        <dbReference type="PROSITE" id="PS51192"/>
    </source>
</evidence>
<evidence type="ECO:0000256" key="4">
    <source>
        <dbReference type="ARBA" id="ARBA00022806"/>
    </source>
</evidence>
<feature type="compositionally biased region" description="Low complexity" evidence="7">
    <location>
        <begin position="705"/>
        <end position="717"/>
    </location>
</feature>
<evidence type="ECO:0000256" key="7">
    <source>
        <dbReference type="SAM" id="MobiDB-lite"/>
    </source>
</evidence>
<dbReference type="PANTHER" id="PTHR47963">
    <property type="entry name" value="DEAD-BOX ATP-DEPENDENT RNA HELICASE 47, MITOCHONDRIAL"/>
    <property type="match status" value="1"/>
</dbReference>
<dbReference type="PROSITE" id="PS51194">
    <property type="entry name" value="HELICASE_CTER"/>
    <property type="match status" value="1"/>
</dbReference>
<sequence length="997" mass="106209">MVRALERRQRSRVLRLSRRAADVPDTRSGTTRALASHHVHRRGSTLTTTFRSLGILPETAEALEAVGIITPFPIQEMTLPVALSGKDVIGQAKTGTGKTLGFGLPLLERVTVPADVEAGRAAPEALTDAPQALVVVPTRELCQQVTNDLLTAGKVRNVRVLAIYGGRAYEPQVEALKKGVDVIVGTPGRLLDLAGQKKLSLKHIKSLVLDEADEMLDLGFLPDVEKIINMLPARRQTMLFSATMPGAVIGLARRYMSQPTHISATSPDDAGATVANTKQFVYRAHNMDKPEMVSRILQADGRGLAMVFCRTKRTAADLADQLKQRGFASGAVHGDLGQGAREQALRAFRNGKVDVLVCTDVAARGIDVEGVTHVINYQSPEEEKTYLHRIGRTGRAGAKGTAITLVDWDDIPRWQLINKALDLGFNDPPETYSTSPHFYTDLGIPAGTKGVLPRSERTRAGLDAEELEDLGEPGGRGGRTRGDRGDRGGRSERGGRGGRDESRSAERERSSGTTTPRRRRRMRGGAPVDADTSATTTAPEAVTGGADIAADASADAAEGPRTLRRRRRTRGGESSRRPATAPTTDTDIPAAQTVEGTAVVVPETAEAADAPSSSRRRRTRKPAEAPVALPETTPVVEPVTADAPAAGAPTEALVTEAVVTEKPRRRTRKAAPTTAEATVATAEGTVEAASEPAETKPRRTRKTAAAKAEAAVDTAEAVETKPRRTRKTAATKSEAVTEVAEGTAEAVETKPRRRTRKAAEPVESAGARAGIPAQSAQEPEATEAKPQRTRKTAAAKAETAVDTAEGTETKPRRRTRKTAEPAETAEPIETATQEPEATEAKPRRTRKTAAAKAETAVDTAEGTETKPRRRTRKTAEPAETAEPIETATQEPEATEAKPRRTRKTAAAKAETAVDTAEGTETKPRRRTRKAAEPAEATAGIPAQASQEPEAAPRRRTRKAATTVEAPAEAPDAAEAKPKARRSRKAAAATQPAESGES</sequence>
<dbReference type="GO" id="GO:0005829">
    <property type="term" value="C:cytosol"/>
    <property type="evidence" value="ECO:0007669"/>
    <property type="project" value="TreeGrafter"/>
</dbReference>
<dbReference type="InterPro" id="IPR014014">
    <property type="entry name" value="RNA_helicase_DEAD_Q_motif"/>
</dbReference>
<evidence type="ECO:0000256" key="6">
    <source>
        <dbReference type="PROSITE-ProRule" id="PRU00552"/>
    </source>
</evidence>
<dbReference type="PROSITE" id="PS00039">
    <property type="entry name" value="DEAD_ATP_HELICASE"/>
    <property type="match status" value="1"/>
</dbReference>
<evidence type="ECO:0000313" key="12">
    <source>
        <dbReference type="Proteomes" id="UP000061018"/>
    </source>
</evidence>
<feature type="compositionally biased region" description="Low complexity" evidence="7">
    <location>
        <begin position="850"/>
        <end position="860"/>
    </location>
</feature>
<evidence type="ECO:0000256" key="1">
    <source>
        <dbReference type="ARBA" id="ARBA00012552"/>
    </source>
</evidence>